<evidence type="ECO:0000256" key="6">
    <source>
        <dbReference type="ARBA" id="ARBA00022692"/>
    </source>
</evidence>
<dbReference type="GO" id="GO:0006487">
    <property type="term" value="P:protein N-linked glycosylation"/>
    <property type="evidence" value="ECO:0007669"/>
    <property type="project" value="TreeGrafter"/>
</dbReference>
<feature type="transmembrane region" description="Helical" evidence="12">
    <location>
        <begin position="105"/>
        <end position="124"/>
    </location>
</feature>
<dbReference type="GO" id="GO:0052917">
    <property type="term" value="F:dol-P-Man:Man(7)GlcNAc(2)-PP-Dol alpha-1,6-mannosyltransferase activity"/>
    <property type="evidence" value="ECO:0007669"/>
    <property type="project" value="UniProtKB-EC"/>
</dbReference>
<evidence type="ECO:0000313" key="14">
    <source>
        <dbReference type="Proteomes" id="UP000239156"/>
    </source>
</evidence>
<keyword evidence="14" id="KW-1185">Reference proteome</keyword>
<dbReference type="VEuPathDB" id="FungiDB:PSTT_15832"/>
<keyword evidence="5" id="KW-0808">Transferase</keyword>
<dbReference type="GO" id="GO:0005789">
    <property type="term" value="C:endoplasmic reticulum membrane"/>
    <property type="evidence" value="ECO:0007669"/>
    <property type="project" value="UniProtKB-SubCell"/>
</dbReference>
<organism evidence="13 14">
    <name type="scientific">Puccinia striiformis</name>
    <dbReference type="NCBI Taxonomy" id="27350"/>
    <lineage>
        <taxon>Eukaryota</taxon>
        <taxon>Fungi</taxon>
        <taxon>Dikarya</taxon>
        <taxon>Basidiomycota</taxon>
        <taxon>Pucciniomycotina</taxon>
        <taxon>Pucciniomycetes</taxon>
        <taxon>Pucciniales</taxon>
        <taxon>Pucciniaceae</taxon>
        <taxon>Puccinia</taxon>
    </lineage>
</organism>
<sequence>MAGVEWVEAEGWGSESIHLEPIDTHQTTSRWTRHRGYHTVIMLVISAALVVFLSTFVQLFLSPFTKVEESFNLHAIHDFIHQPSLSAVAHAGDHLQFPGPLPRTFIGALLIGSIARALLPTLRFIGLVQSKFAEQILVRTILATLNSSSFVYFDSFSGISSLYLCSYSRSQFHLAFYASRTLPNMFAFPFVQIALGHYMMTMRRGNPNSTRKLGTLNACSFLTFAAVIFRLELIGLLAPIALLGLISKRVTFWQLVSRGFLVTFAGLGQFLFHFTRKLIYFAISHQKTTICSRYLFPSIYMVPYWYHTSPEMTLPIDSYFWQKLTWPEATSLIFNVLEGKISAMGCHPWHFYFTSSLPKLLGVTYPLAILGFVLNRKISFWVLVP</sequence>
<feature type="transmembrane region" description="Helical" evidence="12">
    <location>
        <begin position="182"/>
        <end position="200"/>
    </location>
</feature>
<comment type="catalytic activity">
    <reaction evidence="11">
        <text>an alpha-D-Man-(1-&gt;2)-alpha-D-Man-(1-&gt;2)-alpha-D-Man-(1-&gt;3)-[alpha-D-Man-(1-&gt;2)-alpha-D-Man-(1-&gt;3)-alpha-D-Man-(1-&gt;6)]-beta-D-Man-(1-&gt;4)-beta-D-GlcNAc-(1-&gt;4)-alpha-D-GlcNAc-diphospho-di-trans,poly-cis-dolichol + a di-trans,poly-cis-dolichyl beta-D-mannosyl phosphate = an alpha-D-Man-(1-&gt;2)-alpha-D-Man-(1-&gt;2)-alpha-D-Man-(1-&gt;3)-[alpha-D-Man-(1-&gt;2)-alpha-D-Man-(1-&gt;3)-[alpha-D-Man-(1-&gt;6)]-alpha-D-Man-(1-&gt;6)]-beta-D-Man-(1-&gt;4)-beta-D-GlcNAc-(1-&gt;4)-alpha-D-GlcNAc-diphospho-di-trans,poly-cis-dolichol + a di-trans,poly-cis-dolichyl phosphate + H(+)</text>
        <dbReference type="Rhea" id="RHEA:29535"/>
        <dbReference type="Rhea" id="RHEA-COMP:19498"/>
        <dbReference type="Rhea" id="RHEA-COMP:19501"/>
        <dbReference type="Rhea" id="RHEA-COMP:19518"/>
        <dbReference type="Rhea" id="RHEA-COMP:19519"/>
        <dbReference type="ChEBI" id="CHEBI:15378"/>
        <dbReference type="ChEBI" id="CHEBI:57683"/>
        <dbReference type="ChEBI" id="CHEBI:58211"/>
        <dbReference type="ChEBI" id="CHEBI:132517"/>
        <dbReference type="ChEBI" id="CHEBI:132519"/>
        <dbReference type="EC" id="2.4.1.260"/>
    </reaction>
    <physiologicalReaction direction="left-to-right" evidence="11">
        <dbReference type="Rhea" id="RHEA:29536"/>
    </physiologicalReaction>
</comment>
<feature type="transmembrane region" description="Helical" evidence="12">
    <location>
        <begin position="136"/>
        <end position="153"/>
    </location>
</feature>
<evidence type="ECO:0000256" key="1">
    <source>
        <dbReference type="ARBA" id="ARBA00004477"/>
    </source>
</evidence>
<dbReference type="AlphaFoldDB" id="A0A2S4UFZ7"/>
<dbReference type="PANTHER" id="PTHR22760">
    <property type="entry name" value="GLYCOSYLTRANSFERASE"/>
    <property type="match status" value="1"/>
</dbReference>
<evidence type="ECO:0000256" key="12">
    <source>
        <dbReference type="RuleBase" id="RU363075"/>
    </source>
</evidence>
<evidence type="ECO:0000256" key="10">
    <source>
        <dbReference type="ARBA" id="ARBA00044721"/>
    </source>
</evidence>
<feature type="transmembrane region" description="Helical" evidence="12">
    <location>
        <begin position="40"/>
        <end position="61"/>
    </location>
</feature>
<proteinExistence type="inferred from homology"/>
<dbReference type="Pfam" id="PF03901">
    <property type="entry name" value="Glyco_transf_22"/>
    <property type="match status" value="1"/>
</dbReference>
<comment type="subcellular location">
    <subcellularLocation>
        <location evidence="1 12">Endoplasmic reticulum membrane</location>
        <topology evidence="1 12">Multi-pass membrane protein</topology>
    </subcellularLocation>
</comment>
<name>A0A2S4UFZ7_9BASI</name>
<comment type="caution">
    <text evidence="13">The sequence shown here is derived from an EMBL/GenBank/DDBJ whole genome shotgun (WGS) entry which is preliminary data.</text>
</comment>
<evidence type="ECO:0000256" key="5">
    <source>
        <dbReference type="ARBA" id="ARBA00022679"/>
    </source>
</evidence>
<keyword evidence="8 12" id="KW-1133">Transmembrane helix</keyword>
<gene>
    <name evidence="13" type="ORF">PSTT_15832</name>
</gene>
<keyword evidence="6 12" id="KW-0812">Transmembrane</keyword>
<evidence type="ECO:0000256" key="9">
    <source>
        <dbReference type="ARBA" id="ARBA00023136"/>
    </source>
</evidence>
<evidence type="ECO:0000256" key="11">
    <source>
        <dbReference type="ARBA" id="ARBA00048899"/>
    </source>
</evidence>
<keyword evidence="7 12" id="KW-0256">Endoplasmic reticulum</keyword>
<evidence type="ECO:0000256" key="2">
    <source>
        <dbReference type="ARBA" id="ARBA00004922"/>
    </source>
</evidence>
<protein>
    <recommendedName>
        <fullName evidence="12">Mannosyltransferase</fullName>
        <ecNumber evidence="12">2.4.1.-</ecNumber>
    </recommendedName>
</protein>
<dbReference type="EMBL" id="PKSL01000310">
    <property type="protein sequence ID" value="POV96126.1"/>
    <property type="molecule type" value="Genomic_DNA"/>
</dbReference>
<feature type="non-terminal residue" evidence="13">
    <location>
        <position position="385"/>
    </location>
</feature>
<dbReference type="PANTHER" id="PTHR22760:SF1">
    <property type="entry name" value="DOL-P-MAN:MAN(7)GLCNAC(2)-PP-DOL ALPHA-1,6-MANNOSYLTRANSFERASE"/>
    <property type="match status" value="1"/>
</dbReference>
<evidence type="ECO:0000256" key="4">
    <source>
        <dbReference type="ARBA" id="ARBA00022676"/>
    </source>
</evidence>
<comment type="similarity">
    <text evidence="3 12">Belongs to the glycosyltransferase 22 family.</text>
</comment>
<reference evidence="13" key="1">
    <citation type="submission" date="2017-12" db="EMBL/GenBank/DDBJ databases">
        <title>Gene loss provides genomic basis for host adaptation in cereal stripe rust fungi.</title>
        <authorList>
            <person name="Xia C."/>
        </authorList>
    </citation>
    <scope>NUCLEOTIDE SEQUENCE [LARGE SCALE GENOMIC DNA]</scope>
    <source>
        <strain evidence="13">93-210</strain>
    </source>
</reference>
<keyword evidence="9 12" id="KW-0472">Membrane</keyword>
<feature type="transmembrane region" description="Helical" evidence="12">
    <location>
        <begin position="221"/>
        <end position="246"/>
    </location>
</feature>
<dbReference type="EC" id="2.4.1.-" evidence="12"/>
<evidence type="ECO:0000256" key="3">
    <source>
        <dbReference type="ARBA" id="ARBA00007063"/>
    </source>
</evidence>
<evidence type="ECO:0000256" key="7">
    <source>
        <dbReference type="ARBA" id="ARBA00022824"/>
    </source>
</evidence>
<evidence type="ECO:0000256" key="8">
    <source>
        <dbReference type="ARBA" id="ARBA00022989"/>
    </source>
</evidence>
<evidence type="ECO:0000313" key="13">
    <source>
        <dbReference type="EMBL" id="POV96126.1"/>
    </source>
</evidence>
<comment type="function">
    <text evidence="10">Mannosyltransferase that operates in the biosynthetic pathway of dolichol-linked oligosaccharides, the glycan precursors employed in protein asparagine (N)-glycosylation. The assembly of dolichol-linked oligosaccharides begins on the cytosolic side of the endoplasmic reticulum membrane and finishes in its lumen. The sequential addition of sugars to dolichol pyrophosphate produces dolichol-linked oligosaccharides containing fourteen sugars, including two GlcNAcs, nine mannoses and three glucoses. Once assembled, the oligosaccharide is transferred from the lipid to nascent proteins by oligosaccharyltransferases. In the lumen of the endoplasmic reticulum, adds the eighth mannose residue in an alpha-1,6 linkage onto Man(7)GlcNAc(2)-PP-dolichol to produce Man(8)GlcNAc(2)-PP-dolichol.</text>
</comment>
<dbReference type="InterPro" id="IPR005599">
    <property type="entry name" value="GPI_mannosylTrfase"/>
</dbReference>
<dbReference type="Proteomes" id="UP000239156">
    <property type="component" value="Unassembled WGS sequence"/>
</dbReference>
<comment type="pathway">
    <text evidence="2">Protein modification; protein glycosylation.</text>
</comment>
<keyword evidence="4 12" id="KW-0328">Glycosyltransferase</keyword>
<dbReference type="UniPathway" id="UPA00378"/>
<accession>A0A2S4UFZ7</accession>
<feature type="transmembrane region" description="Helical" evidence="12">
    <location>
        <begin position="252"/>
        <end position="272"/>
    </location>
</feature>